<evidence type="ECO:0000259" key="10">
    <source>
        <dbReference type="Pfam" id="PF07730"/>
    </source>
</evidence>
<evidence type="ECO:0000256" key="6">
    <source>
        <dbReference type="ARBA" id="ARBA00022777"/>
    </source>
</evidence>
<proteinExistence type="predicted"/>
<dbReference type="CDD" id="cd16917">
    <property type="entry name" value="HATPase_UhpB-NarQ-NarX-like"/>
    <property type="match status" value="1"/>
</dbReference>
<dbReference type="Proteomes" id="UP000654947">
    <property type="component" value="Unassembled WGS sequence"/>
</dbReference>
<feature type="transmembrane region" description="Helical" evidence="9">
    <location>
        <begin position="86"/>
        <end position="106"/>
    </location>
</feature>
<dbReference type="Gene3D" id="3.30.565.10">
    <property type="entry name" value="Histidine kinase-like ATPase, C-terminal domain"/>
    <property type="match status" value="1"/>
</dbReference>
<sequence length="409" mass="44069">MPTTSPRPLMDRVTRWARGHTLAVDVCGAVLWFTVSVSLWPLTYFSAVDSLLYVLLAAACCSALAVRRLRPLASLSALAALVTLQYLWMSQLTVLSLVCALVAAYTSQTELSPRWRPVAVVLLLAGAAWAVFIIPDWTGGDDLGSRMATVASSWSFLLLFTLLGTVRRRNREEVERVVEHARLLEEGRDREVRLAALAERTRIAREMHDVLAHSLNVMIAQADGGRYAAASDPGRAVDALETVGRVGRESARELHQLLGVLRADEERGPAPVPGVAALPELFDEYRSAGLDVRHVLRGVPPGDGGAEGADHVPTSVSLTVHRIVREALANVLKHAGPVVVRVELAWSPHRVDVIVANLPGDGGGEDAPAGHGLAGMRERVALHEGTLEAGPDEGTGGWRVHATLHWGRP</sequence>
<dbReference type="Gene3D" id="1.20.5.1930">
    <property type="match status" value="1"/>
</dbReference>
<keyword evidence="5" id="KW-0547">Nucleotide-binding</keyword>
<keyword evidence="9" id="KW-0472">Membrane</keyword>
<gene>
    <name evidence="12" type="ORF">GCM10007147_10330</name>
</gene>
<dbReference type="RefSeq" id="WP_017574267.1">
    <property type="nucleotide sequence ID" value="NZ_BMXL01000003.1"/>
</dbReference>
<keyword evidence="9" id="KW-1133">Transmembrane helix</keyword>
<dbReference type="InterPro" id="IPR036890">
    <property type="entry name" value="HATPase_C_sf"/>
</dbReference>
<dbReference type="Pfam" id="PF23539">
    <property type="entry name" value="DUF7134"/>
    <property type="match status" value="1"/>
</dbReference>
<keyword evidence="8" id="KW-0902">Two-component regulatory system</keyword>
<feature type="transmembrane region" description="Helical" evidence="9">
    <location>
        <begin position="147"/>
        <end position="166"/>
    </location>
</feature>
<name>A0A918X9E9_9ACTN</name>
<dbReference type="GO" id="GO:0000155">
    <property type="term" value="F:phosphorelay sensor kinase activity"/>
    <property type="evidence" value="ECO:0007669"/>
    <property type="project" value="InterPro"/>
</dbReference>
<feature type="domain" description="Signal transduction histidine kinase subgroup 3 dimerisation and phosphoacceptor" evidence="10">
    <location>
        <begin position="199"/>
        <end position="265"/>
    </location>
</feature>
<comment type="caution">
    <text evidence="12">The sequence shown here is derived from an EMBL/GenBank/DDBJ whole genome shotgun (WGS) entry which is preliminary data.</text>
</comment>
<dbReference type="GO" id="GO:0016020">
    <property type="term" value="C:membrane"/>
    <property type="evidence" value="ECO:0007669"/>
    <property type="project" value="InterPro"/>
</dbReference>
<keyword evidence="3" id="KW-0597">Phosphoprotein</keyword>
<keyword evidence="13" id="KW-1185">Reference proteome</keyword>
<reference evidence="12 13" key="1">
    <citation type="journal article" date="2014" name="Int. J. Syst. Evol. Microbiol.">
        <title>Complete genome sequence of Corynebacterium casei LMG S-19264T (=DSM 44701T), isolated from a smear-ripened cheese.</title>
        <authorList>
            <consortium name="US DOE Joint Genome Institute (JGI-PGF)"/>
            <person name="Walter F."/>
            <person name="Albersmeier A."/>
            <person name="Kalinowski J."/>
            <person name="Ruckert C."/>
        </authorList>
    </citation>
    <scope>NUCLEOTIDE SEQUENCE [LARGE SCALE GENOMIC DNA]</scope>
    <source>
        <strain evidence="12 13">KCTC 19473</strain>
    </source>
</reference>
<keyword evidence="6" id="KW-0418">Kinase</keyword>
<feature type="domain" description="DUF7134" evidence="11">
    <location>
        <begin position="14"/>
        <end position="170"/>
    </location>
</feature>
<evidence type="ECO:0000256" key="3">
    <source>
        <dbReference type="ARBA" id="ARBA00022553"/>
    </source>
</evidence>
<feature type="transmembrane region" description="Helical" evidence="9">
    <location>
        <begin position="20"/>
        <end position="40"/>
    </location>
</feature>
<dbReference type="EC" id="2.7.13.3" evidence="2"/>
<dbReference type="GO" id="GO:0005524">
    <property type="term" value="F:ATP binding"/>
    <property type="evidence" value="ECO:0007669"/>
    <property type="project" value="UniProtKB-KW"/>
</dbReference>
<evidence type="ECO:0000256" key="8">
    <source>
        <dbReference type="ARBA" id="ARBA00023012"/>
    </source>
</evidence>
<keyword evidence="4" id="KW-0808">Transferase</keyword>
<feature type="transmembrane region" description="Helical" evidence="9">
    <location>
        <begin position="118"/>
        <end position="135"/>
    </location>
</feature>
<dbReference type="EMBL" id="BMXL01000003">
    <property type="protein sequence ID" value="GHD19274.1"/>
    <property type="molecule type" value="Genomic_DNA"/>
</dbReference>
<dbReference type="InterPro" id="IPR050482">
    <property type="entry name" value="Sensor_HK_TwoCompSys"/>
</dbReference>
<keyword evidence="9" id="KW-0812">Transmembrane</keyword>
<evidence type="ECO:0000256" key="4">
    <source>
        <dbReference type="ARBA" id="ARBA00022679"/>
    </source>
</evidence>
<dbReference type="AlphaFoldDB" id="A0A918X9E9"/>
<dbReference type="PANTHER" id="PTHR24421">
    <property type="entry name" value="NITRATE/NITRITE SENSOR PROTEIN NARX-RELATED"/>
    <property type="match status" value="1"/>
</dbReference>
<dbReference type="PANTHER" id="PTHR24421:SF10">
    <property type="entry name" value="NITRATE_NITRITE SENSOR PROTEIN NARQ"/>
    <property type="match status" value="1"/>
</dbReference>
<dbReference type="InterPro" id="IPR011712">
    <property type="entry name" value="Sig_transdc_His_kin_sub3_dim/P"/>
</dbReference>
<evidence type="ECO:0000256" key="7">
    <source>
        <dbReference type="ARBA" id="ARBA00022840"/>
    </source>
</evidence>
<dbReference type="Pfam" id="PF07730">
    <property type="entry name" value="HisKA_3"/>
    <property type="match status" value="1"/>
</dbReference>
<accession>A0A918X9E9</accession>
<evidence type="ECO:0000259" key="11">
    <source>
        <dbReference type="Pfam" id="PF23539"/>
    </source>
</evidence>
<comment type="catalytic activity">
    <reaction evidence="1">
        <text>ATP + protein L-histidine = ADP + protein N-phospho-L-histidine.</text>
        <dbReference type="EC" id="2.7.13.3"/>
    </reaction>
</comment>
<dbReference type="SUPFAM" id="SSF55874">
    <property type="entry name" value="ATPase domain of HSP90 chaperone/DNA topoisomerase II/histidine kinase"/>
    <property type="match status" value="1"/>
</dbReference>
<evidence type="ECO:0000313" key="13">
    <source>
        <dbReference type="Proteomes" id="UP000654947"/>
    </source>
</evidence>
<protein>
    <recommendedName>
        <fullName evidence="2">histidine kinase</fullName>
        <ecNumber evidence="2">2.7.13.3</ecNumber>
    </recommendedName>
</protein>
<keyword evidence="7" id="KW-0067">ATP-binding</keyword>
<evidence type="ECO:0000256" key="2">
    <source>
        <dbReference type="ARBA" id="ARBA00012438"/>
    </source>
</evidence>
<organism evidence="12 13">
    <name type="scientific">Nocardiopsis kunsanensis</name>
    <dbReference type="NCBI Taxonomy" id="141693"/>
    <lineage>
        <taxon>Bacteria</taxon>
        <taxon>Bacillati</taxon>
        <taxon>Actinomycetota</taxon>
        <taxon>Actinomycetes</taxon>
        <taxon>Streptosporangiales</taxon>
        <taxon>Nocardiopsidaceae</taxon>
        <taxon>Nocardiopsis</taxon>
    </lineage>
</organism>
<dbReference type="InterPro" id="IPR055558">
    <property type="entry name" value="DUF7134"/>
</dbReference>
<evidence type="ECO:0000256" key="1">
    <source>
        <dbReference type="ARBA" id="ARBA00000085"/>
    </source>
</evidence>
<evidence type="ECO:0000313" key="12">
    <source>
        <dbReference type="EMBL" id="GHD19274.1"/>
    </source>
</evidence>
<evidence type="ECO:0000256" key="5">
    <source>
        <dbReference type="ARBA" id="ARBA00022741"/>
    </source>
</evidence>
<evidence type="ECO:0000256" key="9">
    <source>
        <dbReference type="SAM" id="Phobius"/>
    </source>
</evidence>
<dbReference type="GO" id="GO:0046983">
    <property type="term" value="F:protein dimerization activity"/>
    <property type="evidence" value="ECO:0007669"/>
    <property type="project" value="InterPro"/>
</dbReference>